<dbReference type="PROSITE" id="PS00409">
    <property type="entry name" value="PROKAR_NTER_METHYL"/>
    <property type="match status" value="1"/>
</dbReference>
<dbReference type="AlphaFoldDB" id="A0A498DDG8"/>
<keyword evidence="3" id="KW-1133">Transmembrane helix</keyword>
<dbReference type="RefSeq" id="WP_121520926.1">
    <property type="nucleotide sequence ID" value="NZ_RCHR01000001.1"/>
</dbReference>
<comment type="caution">
    <text evidence="4">The sequence shown here is derived from an EMBL/GenBank/DDBJ whole genome shotgun (WGS) entry which is preliminary data.</text>
</comment>
<dbReference type="OrthoDB" id="2970140at2"/>
<evidence type="ECO:0000256" key="3">
    <source>
        <dbReference type="SAM" id="Phobius"/>
    </source>
</evidence>
<feature type="transmembrane region" description="Helical" evidence="3">
    <location>
        <begin position="20"/>
        <end position="42"/>
    </location>
</feature>
<dbReference type="GO" id="GO:0009986">
    <property type="term" value="C:cell surface"/>
    <property type="evidence" value="ECO:0007669"/>
    <property type="project" value="UniProtKB-SubCell"/>
</dbReference>
<evidence type="ECO:0000256" key="2">
    <source>
        <dbReference type="ARBA" id="ARBA00023287"/>
    </source>
</evidence>
<evidence type="ECO:0000256" key="1">
    <source>
        <dbReference type="ARBA" id="ARBA00004241"/>
    </source>
</evidence>
<keyword evidence="3" id="KW-0812">Transmembrane</keyword>
<comment type="subcellular location">
    <subcellularLocation>
        <location evidence="1">Cell surface</location>
    </subcellularLocation>
</comment>
<dbReference type="EMBL" id="RCHR01000001">
    <property type="protein sequence ID" value="RLL48086.1"/>
    <property type="molecule type" value="Genomic_DNA"/>
</dbReference>
<gene>
    <name evidence="4" type="ORF">D8M04_02085</name>
</gene>
<keyword evidence="3" id="KW-0472">Membrane</keyword>
<reference evidence="4 5" key="1">
    <citation type="submission" date="2018-10" db="EMBL/GenBank/DDBJ databases">
        <title>Oceanobacillus sp. YLB-02 draft genome.</title>
        <authorList>
            <person name="Yu L."/>
        </authorList>
    </citation>
    <scope>NUCLEOTIDE SEQUENCE [LARGE SCALE GENOMIC DNA]</scope>
    <source>
        <strain evidence="4 5">YLB-02</strain>
    </source>
</reference>
<evidence type="ECO:0000313" key="4">
    <source>
        <dbReference type="EMBL" id="RLL48086.1"/>
    </source>
</evidence>
<dbReference type="GO" id="GO:0030420">
    <property type="term" value="P:establishment of competence for transformation"/>
    <property type="evidence" value="ECO:0007669"/>
    <property type="project" value="UniProtKB-KW"/>
</dbReference>
<keyword evidence="2" id="KW-0178">Competence</keyword>
<accession>A0A498DDG8</accession>
<keyword evidence="5" id="KW-1185">Reference proteome</keyword>
<sequence length="124" mass="14236">MPSFHLAKGGFTSCKDEGFTLVEVIIASTLLLTVIIFFIPLISQLDKELSILDNRRHIVHALHDELQIYLWTKESLPHSSKEQINNQLVELSIEKDLIYIKGCAQWENAREKMEEICLYGIPPN</sequence>
<name>A0A498DDG8_9BACI</name>
<protein>
    <recommendedName>
        <fullName evidence="6">Prepilin-type N-terminal cleavage/methylation domain-containing protein</fullName>
    </recommendedName>
</protein>
<dbReference type="InterPro" id="IPR012902">
    <property type="entry name" value="N_methyl_site"/>
</dbReference>
<evidence type="ECO:0008006" key="6">
    <source>
        <dbReference type="Google" id="ProtNLM"/>
    </source>
</evidence>
<proteinExistence type="predicted"/>
<dbReference type="Proteomes" id="UP000270219">
    <property type="component" value="Unassembled WGS sequence"/>
</dbReference>
<evidence type="ECO:0000313" key="5">
    <source>
        <dbReference type="Proteomes" id="UP000270219"/>
    </source>
</evidence>
<organism evidence="4 5">
    <name type="scientific">Oceanobacillus piezotolerans</name>
    <dbReference type="NCBI Taxonomy" id="2448030"/>
    <lineage>
        <taxon>Bacteria</taxon>
        <taxon>Bacillati</taxon>
        <taxon>Bacillota</taxon>
        <taxon>Bacilli</taxon>
        <taxon>Bacillales</taxon>
        <taxon>Bacillaceae</taxon>
        <taxon>Oceanobacillus</taxon>
    </lineage>
</organism>